<sequence>MAATKPSKPAEEHPQAPTTPAEESSRRAPDHIVSPAEKAKVAEEASREEDA</sequence>
<evidence type="ECO:0000313" key="2">
    <source>
        <dbReference type="EMBL" id="MET3525975.1"/>
    </source>
</evidence>
<dbReference type="Proteomes" id="UP001549110">
    <property type="component" value="Unassembled WGS sequence"/>
</dbReference>
<comment type="caution">
    <text evidence="2">The sequence shown here is derived from an EMBL/GenBank/DDBJ whole genome shotgun (WGS) entry which is preliminary data.</text>
</comment>
<keyword evidence="3" id="KW-1185">Reference proteome</keyword>
<organism evidence="2 3">
    <name type="scientific">Phenylobacterium koreense</name>
    <dbReference type="NCBI Taxonomy" id="266125"/>
    <lineage>
        <taxon>Bacteria</taxon>
        <taxon>Pseudomonadati</taxon>
        <taxon>Pseudomonadota</taxon>
        <taxon>Alphaproteobacteria</taxon>
        <taxon>Caulobacterales</taxon>
        <taxon>Caulobacteraceae</taxon>
        <taxon>Phenylobacterium</taxon>
    </lineage>
</organism>
<protein>
    <submittedName>
        <fullName evidence="2">Uncharacterized protein</fullName>
    </submittedName>
</protein>
<feature type="region of interest" description="Disordered" evidence="1">
    <location>
        <begin position="1"/>
        <end position="51"/>
    </location>
</feature>
<gene>
    <name evidence="2" type="ORF">ABID41_001070</name>
</gene>
<dbReference type="EMBL" id="JBEPLU010000001">
    <property type="protein sequence ID" value="MET3525975.1"/>
    <property type="molecule type" value="Genomic_DNA"/>
</dbReference>
<accession>A0ABV2EG20</accession>
<name>A0ABV2EG20_9CAUL</name>
<evidence type="ECO:0000256" key="1">
    <source>
        <dbReference type="SAM" id="MobiDB-lite"/>
    </source>
</evidence>
<reference evidence="2 3" key="1">
    <citation type="submission" date="2024-06" db="EMBL/GenBank/DDBJ databases">
        <title>Genomic Encyclopedia of Type Strains, Phase IV (KMG-IV): sequencing the most valuable type-strain genomes for metagenomic binning, comparative biology and taxonomic classification.</title>
        <authorList>
            <person name="Goeker M."/>
        </authorList>
    </citation>
    <scope>NUCLEOTIDE SEQUENCE [LARGE SCALE GENOMIC DNA]</scope>
    <source>
        <strain evidence="2 3">DSM 17809</strain>
    </source>
</reference>
<proteinExistence type="predicted"/>
<evidence type="ECO:0000313" key="3">
    <source>
        <dbReference type="Proteomes" id="UP001549110"/>
    </source>
</evidence>
<dbReference type="RefSeq" id="WP_331930930.1">
    <property type="nucleotide sequence ID" value="NZ_JBEPLU010000001.1"/>
</dbReference>